<name>A0A7D9K2N9_PARCT</name>
<proteinExistence type="predicted"/>
<dbReference type="OrthoDB" id="6079843at2759"/>
<evidence type="ECO:0000313" key="3">
    <source>
        <dbReference type="Proteomes" id="UP001152795"/>
    </source>
</evidence>
<dbReference type="AlphaFoldDB" id="A0A7D9K2N9"/>
<dbReference type="InterPro" id="IPR006571">
    <property type="entry name" value="TLDc_dom"/>
</dbReference>
<dbReference type="Pfam" id="PF07534">
    <property type="entry name" value="TLD"/>
    <property type="match status" value="1"/>
</dbReference>
<protein>
    <recommendedName>
        <fullName evidence="1">TLDc domain-containing protein</fullName>
    </recommendedName>
</protein>
<keyword evidence="3" id="KW-1185">Reference proteome</keyword>
<sequence length="209" mass="24446">MYTWFWVRSSIPRRLWSKCMDYKVTENGAAVWYKLVGDNELPLKGRCAKDKPLFYEGMLVVPDNATAKKVPSVEGMMIYRKDNNKLYVQGDKKLNALAEEKKIISILDKDIAELESKFDRFNHTLGNKMRLIHSRDISASTILKGEPESFLKQLKRWFSFNKLTCCWRATLDGWDSRIFHERCDQRGKTITLVKVGKYIFGGYSTYYWG</sequence>
<feature type="non-terminal residue" evidence="2">
    <location>
        <position position="1"/>
    </location>
</feature>
<feature type="domain" description="TLDc" evidence="1">
    <location>
        <begin position="151"/>
        <end position="208"/>
    </location>
</feature>
<dbReference type="EMBL" id="CACRXK020025605">
    <property type="protein sequence ID" value="CAB4039587.1"/>
    <property type="molecule type" value="Genomic_DNA"/>
</dbReference>
<organism evidence="2 3">
    <name type="scientific">Paramuricea clavata</name>
    <name type="common">Red gorgonian</name>
    <name type="synonym">Violescent sea-whip</name>
    <dbReference type="NCBI Taxonomy" id="317549"/>
    <lineage>
        <taxon>Eukaryota</taxon>
        <taxon>Metazoa</taxon>
        <taxon>Cnidaria</taxon>
        <taxon>Anthozoa</taxon>
        <taxon>Octocorallia</taxon>
        <taxon>Malacalcyonacea</taxon>
        <taxon>Plexauridae</taxon>
        <taxon>Paramuricea</taxon>
    </lineage>
</organism>
<dbReference type="Proteomes" id="UP001152795">
    <property type="component" value="Unassembled WGS sequence"/>
</dbReference>
<evidence type="ECO:0000313" key="2">
    <source>
        <dbReference type="EMBL" id="CAB4039587.1"/>
    </source>
</evidence>
<comment type="caution">
    <text evidence="2">The sequence shown here is derived from an EMBL/GenBank/DDBJ whole genome shotgun (WGS) entry which is preliminary data.</text>
</comment>
<accession>A0A7D9K2N9</accession>
<reference evidence="2" key="1">
    <citation type="submission" date="2020-04" db="EMBL/GenBank/DDBJ databases">
        <authorList>
            <person name="Alioto T."/>
            <person name="Alioto T."/>
            <person name="Gomez Garrido J."/>
        </authorList>
    </citation>
    <scope>NUCLEOTIDE SEQUENCE</scope>
    <source>
        <strain evidence="2">A484AB</strain>
    </source>
</reference>
<gene>
    <name evidence="2" type="ORF">PACLA_8A089296</name>
</gene>
<evidence type="ECO:0000259" key="1">
    <source>
        <dbReference type="Pfam" id="PF07534"/>
    </source>
</evidence>